<evidence type="ECO:0000313" key="4">
    <source>
        <dbReference type="Proteomes" id="UP000190135"/>
    </source>
</evidence>
<feature type="compositionally biased region" description="Basic and acidic residues" evidence="1">
    <location>
        <begin position="174"/>
        <end position="185"/>
    </location>
</feature>
<dbReference type="RefSeq" id="WP_078709294.1">
    <property type="nucleotide sequence ID" value="NZ_FUXL01000011.1"/>
</dbReference>
<dbReference type="AlphaFoldDB" id="A0A1T4SI09"/>
<dbReference type="PROSITE" id="PS50914">
    <property type="entry name" value="BON"/>
    <property type="match status" value="1"/>
</dbReference>
<reference evidence="4" key="1">
    <citation type="submission" date="2017-02" db="EMBL/GenBank/DDBJ databases">
        <authorList>
            <person name="Varghese N."/>
            <person name="Submissions S."/>
        </authorList>
    </citation>
    <scope>NUCLEOTIDE SEQUENCE [LARGE SCALE GENOMIC DNA]</scope>
    <source>
        <strain evidence="4">USBA 369</strain>
    </source>
</reference>
<feature type="compositionally biased region" description="Basic and acidic residues" evidence="1">
    <location>
        <begin position="74"/>
        <end position="111"/>
    </location>
</feature>
<evidence type="ECO:0000256" key="1">
    <source>
        <dbReference type="SAM" id="MobiDB-lite"/>
    </source>
</evidence>
<protein>
    <submittedName>
        <fullName evidence="3">BON domain-containing protein</fullName>
    </submittedName>
</protein>
<dbReference type="EMBL" id="FUXL01000011">
    <property type="protein sequence ID" value="SKA27793.1"/>
    <property type="molecule type" value="Genomic_DNA"/>
</dbReference>
<dbReference type="InterPro" id="IPR051686">
    <property type="entry name" value="Lipoprotein_DolP"/>
</dbReference>
<dbReference type="InterPro" id="IPR014004">
    <property type="entry name" value="Transpt-assoc_nodulatn_dom_bac"/>
</dbReference>
<name>A0A1T4SI09_9HYPH</name>
<feature type="compositionally biased region" description="Basic and acidic residues" evidence="1">
    <location>
        <begin position="1"/>
        <end position="27"/>
    </location>
</feature>
<dbReference type="PANTHER" id="PTHR34606:SF15">
    <property type="entry name" value="BON DOMAIN-CONTAINING PROTEIN"/>
    <property type="match status" value="1"/>
</dbReference>
<evidence type="ECO:0000313" key="3">
    <source>
        <dbReference type="EMBL" id="SKA27793.1"/>
    </source>
</evidence>
<feature type="domain" description="BON" evidence="2">
    <location>
        <begin position="194"/>
        <end position="262"/>
    </location>
</feature>
<dbReference type="NCBIfam" id="NF033157">
    <property type="entry name" value="SWFGD_domain"/>
    <property type="match status" value="1"/>
</dbReference>
<feature type="compositionally biased region" description="Basic and acidic residues" evidence="1">
    <location>
        <begin position="36"/>
        <end position="66"/>
    </location>
</feature>
<keyword evidence="4" id="KW-1185">Reference proteome</keyword>
<dbReference type="Proteomes" id="UP000190135">
    <property type="component" value="Unassembled WGS sequence"/>
</dbReference>
<dbReference type="InterPro" id="IPR047800">
    <property type="entry name" value="SWFGD_dom"/>
</dbReference>
<feature type="compositionally biased region" description="Basic and acidic residues" evidence="1">
    <location>
        <begin position="135"/>
        <end position="157"/>
    </location>
</feature>
<feature type="region of interest" description="Disordered" evidence="1">
    <location>
        <begin position="170"/>
        <end position="199"/>
    </location>
</feature>
<feature type="region of interest" description="Disordered" evidence="1">
    <location>
        <begin position="1"/>
        <end position="157"/>
    </location>
</feature>
<dbReference type="InterPro" id="IPR007055">
    <property type="entry name" value="BON_dom"/>
</dbReference>
<organism evidence="3 4">
    <name type="scientific">Consotaella salsifontis</name>
    <dbReference type="NCBI Taxonomy" id="1365950"/>
    <lineage>
        <taxon>Bacteria</taxon>
        <taxon>Pseudomonadati</taxon>
        <taxon>Pseudomonadota</taxon>
        <taxon>Alphaproteobacteria</taxon>
        <taxon>Hyphomicrobiales</taxon>
        <taxon>Aurantimonadaceae</taxon>
        <taxon>Consotaella</taxon>
    </lineage>
</organism>
<proteinExistence type="predicted"/>
<accession>A0A1T4SI09</accession>
<feature type="region of interest" description="Disordered" evidence="1">
    <location>
        <begin position="259"/>
        <end position="282"/>
    </location>
</feature>
<dbReference type="PANTHER" id="PTHR34606">
    <property type="entry name" value="BON DOMAIN-CONTAINING PROTEIN"/>
    <property type="match status" value="1"/>
</dbReference>
<dbReference type="Gene3D" id="3.30.1340.30">
    <property type="match status" value="1"/>
</dbReference>
<dbReference type="SMART" id="SM00749">
    <property type="entry name" value="BON"/>
    <property type="match status" value="1"/>
</dbReference>
<dbReference type="Pfam" id="PF04972">
    <property type="entry name" value="BON"/>
    <property type="match status" value="1"/>
</dbReference>
<dbReference type="STRING" id="1365950.SAMN05428963_11115"/>
<evidence type="ECO:0000259" key="2">
    <source>
        <dbReference type="PROSITE" id="PS50914"/>
    </source>
</evidence>
<gene>
    <name evidence="3" type="ORF">SAMN05428963_11115</name>
</gene>
<sequence length="282" mass="32473">MADDYRYRDRDHENRGSWRTDREDERYGRRRSGVTGERDNLPADDLDRREANPEGVGEFRRAREQGYEWAPYHVYDEDGDRSRQSMNSDRRPYGERGNRRSYADQHYDRDYGGYGPYGGRSRDYGPYGGGQYPGDIDRFRGQYARDRDTRRSDEGRDFWDRAGDEIASWFGDEDATRRREADHRGKGPRNYTRSDDRIREDVNDRLTNDYAVDASDIEVTVSNREVTLDGHVSSRAEKRRAEDCADAVSGVTHVQNNLRVGAPGAGARDDSLMTPVGTTSKA</sequence>